<feature type="domain" description="YDG" evidence="13">
    <location>
        <begin position="313"/>
        <end position="474"/>
    </location>
</feature>
<dbReference type="SMART" id="SM00508">
    <property type="entry name" value="PostSET"/>
    <property type="match status" value="1"/>
</dbReference>
<dbReference type="EMBL" id="SWLB01000017">
    <property type="protein sequence ID" value="KAF3327254.1"/>
    <property type="molecule type" value="Genomic_DNA"/>
</dbReference>
<keyword evidence="4 14" id="KW-0808">Transferase</keyword>
<protein>
    <submittedName>
        <fullName evidence="14">Histone-lysine N-methyltransferase, H3 lysine-9 specific SUVH1-like isoform X2</fullName>
    </submittedName>
</protein>
<evidence type="ECO:0000313" key="15">
    <source>
        <dbReference type="Proteomes" id="UP000623129"/>
    </source>
</evidence>
<dbReference type="InterPro" id="IPR001214">
    <property type="entry name" value="SET_dom"/>
</dbReference>
<dbReference type="Proteomes" id="UP000623129">
    <property type="component" value="Unassembled WGS sequence"/>
</dbReference>
<dbReference type="GO" id="GO:0005694">
    <property type="term" value="C:chromosome"/>
    <property type="evidence" value="ECO:0007669"/>
    <property type="project" value="UniProtKB-SubCell"/>
</dbReference>
<dbReference type="GO" id="GO:0008270">
    <property type="term" value="F:zinc ion binding"/>
    <property type="evidence" value="ECO:0007669"/>
    <property type="project" value="InterPro"/>
</dbReference>
<keyword evidence="3 14" id="KW-0489">Methyltransferase</keyword>
<dbReference type="Pfam" id="PF00856">
    <property type="entry name" value="SET"/>
    <property type="match status" value="1"/>
</dbReference>
<accession>A0A833VKX9</accession>
<dbReference type="Gene3D" id="2.170.270.10">
    <property type="entry name" value="SET domain"/>
    <property type="match status" value="1"/>
</dbReference>
<dbReference type="GO" id="GO:0042054">
    <property type="term" value="F:histone methyltransferase activity"/>
    <property type="evidence" value="ECO:0007669"/>
    <property type="project" value="InterPro"/>
</dbReference>
<evidence type="ECO:0000256" key="7">
    <source>
        <dbReference type="ARBA" id="ARBA00023242"/>
    </source>
</evidence>
<sequence length="794" mass="89458">METKNSMISSPATSPDDIYETPPVPSDLDILSSPCHTDPWDPVVPMVPPGYDVPPGFTVTPISFAFKGQKKPGRVRVRVRKSKTPVSDETTATNKDQPVVRTLSEDLALLALSSNAVTQHRTHEEAIYQPVVRTLSEDLALLALSSNAATQHRAHEEAICSTFGVVRRRIEQISEEDGVQIRPNMKPNDLLAPLFNAVTRHRAHAEAIPANFEALRCRLEQTIEEGSVKIKRPDMKAENDLGLSEDLALLASSSDAVTQPRVHAEVLLATYDALRRRLEQIRKEDGVHNRPDMKAESIMKVNNLMANKEPRDGPVPGVEVGDIFYFRMEMRVVGLHSLPMGGIDCMGEGVNKIAIAIVSSGGYENKDDNAGELVYTGEGGKGKKKVKQRGDQKLKGGNRRKVNQGGYHQKLKGGNYAMQQSMIPGKLIRVIRSRKDPFNPVNKVYIYDGLYKIHEMTTEHSQSGYRTFKFKLFKEPGQPEGFADWIRTEEWKKNPSSRGDQVLTLDLSLGKESIPVIVVNEVDDEPEPNNFVYAITTVLEPTNEQTRRENNKLRAGCKCKKMCIPGRAGCYCESENGGWLPYSSSGLLTKRLPMLYECGSGCECTINCQNRVTERGIKLHFEVFRTENRGWGLRSWDPIRAGSFVCEFVGEHLENLYPDCKELVLNEYVFCATHPGKKAMKWNLGMELAREGEEKYYYEPEPKPVPVISAKFVGNMSRFINHSCDPNLFWQLVRYRQWEGRYTHVMFFALKHIPPLTELTYDYNGDIEWSWGRGFRAKTKRCLCGAANCRGFFG</sequence>
<evidence type="ECO:0000256" key="2">
    <source>
        <dbReference type="ARBA" id="ARBA00022454"/>
    </source>
</evidence>
<comment type="caution">
    <text evidence="14">The sequence shown here is derived from an EMBL/GenBank/DDBJ whole genome shotgun (WGS) entry which is preliminary data.</text>
</comment>
<keyword evidence="15" id="KW-1185">Reference proteome</keyword>
<dbReference type="InterPro" id="IPR007728">
    <property type="entry name" value="Pre-SET_dom"/>
</dbReference>
<proteinExistence type="predicted"/>
<dbReference type="PANTHER" id="PTHR45660:SF13">
    <property type="entry name" value="HISTONE-LYSINE N-METHYLTRANSFERASE SETMAR"/>
    <property type="match status" value="1"/>
</dbReference>
<dbReference type="PROSITE" id="PS50868">
    <property type="entry name" value="POST_SET"/>
    <property type="match status" value="1"/>
</dbReference>
<feature type="compositionally biased region" description="Polar residues" evidence="9">
    <location>
        <begin position="1"/>
        <end position="13"/>
    </location>
</feature>
<name>A0A833VKX9_9POAL</name>
<keyword evidence="5" id="KW-0949">S-adenosyl-L-methionine</keyword>
<dbReference type="InterPro" id="IPR036987">
    <property type="entry name" value="SRA-YDG_sf"/>
</dbReference>
<evidence type="ECO:0000256" key="5">
    <source>
        <dbReference type="ARBA" id="ARBA00022691"/>
    </source>
</evidence>
<dbReference type="InterPro" id="IPR051357">
    <property type="entry name" value="H3K9_HMTase_SUVAR3-9"/>
</dbReference>
<dbReference type="PROSITE" id="PS51015">
    <property type="entry name" value="YDG"/>
    <property type="match status" value="1"/>
</dbReference>
<dbReference type="InterPro" id="IPR003105">
    <property type="entry name" value="SRA_YDG"/>
</dbReference>
<dbReference type="InterPro" id="IPR015947">
    <property type="entry name" value="PUA-like_sf"/>
</dbReference>
<feature type="domain" description="SET" evidence="10">
    <location>
        <begin position="619"/>
        <end position="764"/>
    </location>
</feature>
<reference evidence="14" key="1">
    <citation type="submission" date="2020-01" db="EMBL/GenBank/DDBJ databases">
        <title>Genome sequence of Kobresia littledalei, the first chromosome-level genome in the family Cyperaceae.</title>
        <authorList>
            <person name="Qu G."/>
        </authorList>
    </citation>
    <scope>NUCLEOTIDE SEQUENCE</scope>
    <source>
        <strain evidence="14">C.B.Clarke</strain>
        <tissue evidence="14">Leaf</tissue>
    </source>
</reference>
<dbReference type="Pfam" id="PF05033">
    <property type="entry name" value="Pre-SET"/>
    <property type="match status" value="1"/>
</dbReference>
<dbReference type="PANTHER" id="PTHR45660">
    <property type="entry name" value="HISTONE-LYSINE N-METHYLTRANSFERASE SETMAR"/>
    <property type="match status" value="1"/>
</dbReference>
<dbReference type="InterPro" id="IPR003616">
    <property type="entry name" value="Post-SET_dom"/>
</dbReference>
<dbReference type="PROSITE" id="PS50280">
    <property type="entry name" value="SET"/>
    <property type="match status" value="1"/>
</dbReference>
<evidence type="ECO:0000259" key="11">
    <source>
        <dbReference type="PROSITE" id="PS50867"/>
    </source>
</evidence>
<dbReference type="SMART" id="SM00468">
    <property type="entry name" value="PreSET"/>
    <property type="match status" value="1"/>
</dbReference>
<dbReference type="Gene3D" id="2.30.280.10">
    <property type="entry name" value="SRA-YDG"/>
    <property type="match status" value="1"/>
</dbReference>
<evidence type="ECO:0000256" key="9">
    <source>
        <dbReference type="SAM" id="MobiDB-lite"/>
    </source>
</evidence>
<evidence type="ECO:0000259" key="10">
    <source>
        <dbReference type="PROSITE" id="PS50280"/>
    </source>
</evidence>
<evidence type="ECO:0000259" key="13">
    <source>
        <dbReference type="PROSITE" id="PS51015"/>
    </source>
</evidence>
<dbReference type="SUPFAM" id="SSF88697">
    <property type="entry name" value="PUA domain-like"/>
    <property type="match status" value="1"/>
</dbReference>
<evidence type="ECO:0000313" key="14">
    <source>
        <dbReference type="EMBL" id="KAF3327254.1"/>
    </source>
</evidence>
<evidence type="ECO:0000259" key="12">
    <source>
        <dbReference type="PROSITE" id="PS50868"/>
    </source>
</evidence>
<dbReference type="InterPro" id="IPR025794">
    <property type="entry name" value="H3-K9-MeTrfase_plant"/>
</dbReference>
<dbReference type="SMART" id="SM00317">
    <property type="entry name" value="SET"/>
    <property type="match status" value="1"/>
</dbReference>
<dbReference type="OrthoDB" id="308383at2759"/>
<dbReference type="PROSITE" id="PS51575">
    <property type="entry name" value="SAM_MT43_SUVAR39_2"/>
    <property type="match status" value="1"/>
</dbReference>
<dbReference type="InterPro" id="IPR046341">
    <property type="entry name" value="SET_dom_sf"/>
</dbReference>
<evidence type="ECO:0000256" key="8">
    <source>
        <dbReference type="PROSITE-ProRule" id="PRU00358"/>
    </source>
</evidence>
<evidence type="ECO:0000256" key="6">
    <source>
        <dbReference type="ARBA" id="ARBA00022853"/>
    </source>
</evidence>
<feature type="domain" description="Post-SET" evidence="12">
    <location>
        <begin position="778"/>
        <end position="794"/>
    </location>
</feature>
<feature type="region of interest" description="Disordered" evidence="9">
    <location>
        <begin position="1"/>
        <end position="22"/>
    </location>
</feature>
<dbReference type="AlphaFoldDB" id="A0A833VKX9"/>
<dbReference type="GO" id="GO:0005634">
    <property type="term" value="C:nucleus"/>
    <property type="evidence" value="ECO:0007669"/>
    <property type="project" value="UniProtKB-SubCell"/>
</dbReference>
<dbReference type="Pfam" id="PF02182">
    <property type="entry name" value="SAD_SRA"/>
    <property type="match status" value="1"/>
</dbReference>
<dbReference type="SMART" id="SM00466">
    <property type="entry name" value="SRA"/>
    <property type="match status" value="1"/>
</dbReference>
<comment type="subcellular location">
    <subcellularLocation>
        <location evidence="1">Chromosome</location>
    </subcellularLocation>
    <subcellularLocation>
        <location evidence="8">Nucleus</location>
    </subcellularLocation>
</comment>
<dbReference type="GO" id="GO:0003690">
    <property type="term" value="F:double-stranded DNA binding"/>
    <property type="evidence" value="ECO:0007669"/>
    <property type="project" value="TreeGrafter"/>
</dbReference>
<gene>
    <name evidence="14" type="ORF">FCM35_KLT07372</name>
</gene>
<dbReference type="GO" id="GO:0032259">
    <property type="term" value="P:methylation"/>
    <property type="evidence" value="ECO:0007669"/>
    <property type="project" value="UniProtKB-KW"/>
</dbReference>
<evidence type="ECO:0000256" key="4">
    <source>
        <dbReference type="ARBA" id="ARBA00022679"/>
    </source>
</evidence>
<keyword evidence="6" id="KW-0156">Chromatin regulator</keyword>
<keyword evidence="2" id="KW-0158">Chromosome</keyword>
<keyword evidence="7 8" id="KW-0539">Nucleus</keyword>
<feature type="domain" description="Pre-SET" evidence="11">
    <location>
        <begin position="555"/>
        <end position="616"/>
    </location>
</feature>
<evidence type="ECO:0000256" key="3">
    <source>
        <dbReference type="ARBA" id="ARBA00022603"/>
    </source>
</evidence>
<evidence type="ECO:0000256" key="1">
    <source>
        <dbReference type="ARBA" id="ARBA00004286"/>
    </source>
</evidence>
<dbReference type="PROSITE" id="PS50867">
    <property type="entry name" value="PRE_SET"/>
    <property type="match status" value="1"/>
</dbReference>
<dbReference type="SUPFAM" id="SSF82199">
    <property type="entry name" value="SET domain"/>
    <property type="match status" value="1"/>
</dbReference>
<organism evidence="14 15">
    <name type="scientific">Carex littledalei</name>
    <dbReference type="NCBI Taxonomy" id="544730"/>
    <lineage>
        <taxon>Eukaryota</taxon>
        <taxon>Viridiplantae</taxon>
        <taxon>Streptophyta</taxon>
        <taxon>Embryophyta</taxon>
        <taxon>Tracheophyta</taxon>
        <taxon>Spermatophyta</taxon>
        <taxon>Magnoliopsida</taxon>
        <taxon>Liliopsida</taxon>
        <taxon>Poales</taxon>
        <taxon>Cyperaceae</taxon>
        <taxon>Cyperoideae</taxon>
        <taxon>Cariceae</taxon>
        <taxon>Carex</taxon>
        <taxon>Carex subgen. Euthyceras</taxon>
    </lineage>
</organism>